<dbReference type="GO" id="GO:0005634">
    <property type="term" value="C:nucleus"/>
    <property type="evidence" value="ECO:0000318"/>
    <property type="project" value="GO_Central"/>
</dbReference>
<dbReference type="GO" id="GO:0006281">
    <property type="term" value="P:DNA repair"/>
    <property type="evidence" value="ECO:0000318"/>
    <property type="project" value="GO_Central"/>
</dbReference>
<dbReference type="Gene3D" id="3.40.50.10810">
    <property type="entry name" value="Tandem AAA-ATPase domain"/>
    <property type="match status" value="1"/>
</dbReference>
<feature type="domain" description="SNF2 N-terminal" evidence="5">
    <location>
        <begin position="443"/>
        <end position="519"/>
    </location>
</feature>
<keyword evidence="7" id="KW-1185">Reference proteome</keyword>
<dbReference type="InterPro" id="IPR050628">
    <property type="entry name" value="SNF2_RAD54_helicase_TF"/>
</dbReference>
<dbReference type="PANTHER" id="PTHR45626">
    <property type="entry name" value="TRANSCRIPTION TERMINATION FACTOR 2-RELATED"/>
    <property type="match status" value="1"/>
</dbReference>
<dbReference type="InterPro" id="IPR038718">
    <property type="entry name" value="SNF2-like_sf"/>
</dbReference>
<evidence type="ECO:0000259" key="5">
    <source>
        <dbReference type="Pfam" id="PF00176"/>
    </source>
</evidence>
<dbReference type="GO" id="GO:0008094">
    <property type="term" value="F:ATP-dependent activity, acting on DNA"/>
    <property type="evidence" value="ECO:0000318"/>
    <property type="project" value="GO_Central"/>
</dbReference>
<dbReference type="EMBL" id="GL735145">
    <property type="protein sequence ID" value="EFX61023.1"/>
    <property type="molecule type" value="Genomic_DNA"/>
</dbReference>
<dbReference type="AlphaFoldDB" id="E9I4Q6"/>
<name>E9I4Q6_DAPPU</name>
<dbReference type="SUPFAM" id="SSF52540">
    <property type="entry name" value="P-loop containing nucleoside triphosphate hydrolases"/>
    <property type="match status" value="1"/>
</dbReference>
<protein>
    <recommendedName>
        <fullName evidence="5">SNF2 N-terminal domain-containing protein</fullName>
    </recommendedName>
</protein>
<evidence type="ECO:0000313" key="7">
    <source>
        <dbReference type="Proteomes" id="UP000000305"/>
    </source>
</evidence>
<evidence type="ECO:0000256" key="1">
    <source>
        <dbReference type="ARBA" id="ARBA00022741"/>
    </source>
</evidence>
<evidence type="ECO:0000256" key="4">
    <source>
        <dbReference type="SAM" id="MobiDB-lite"/>
    </source>
</evidence>
<dbReference type="InterPro" id="IPR000330">
    <property type="entry name" value="SNF2_N"/>
</dbReference>
<dbReference type="GO" id="GO:0016787">
    <property type="term" value="F:hydrolase activity"/>
    <property type="evidence" value="ECO:0007669"/>
    <property type="project" value="UniProtKB-KW"/>
</dbReference>
<dbReference type="KEGG" id="dpx:DAPPUDRAFT_274784"/>
<feature type="region of interest" description="Disordered" evidence="4">
    <location>
        <begin position="267"/>
        <end position="287"/>
    </location>
</feature>
<feature type="non-terminal residue" evidence="6">
    <location>
        <position position="1"/>
    </location>
</feature>
<dbReference type="Proteomes" id="UP000000305">
    <property type="component" value="Unassembled WGS sequence"/>
</dbReference>
<dbReference type="eggNOG" id="KOG4439">
    <property type="taxonomic scope" value="Eukaryota"/>
</dbReference>
<dbReference type="InParanoid" id="E9I4Q6"/>
<accession>E9I4Q6</accession>
<gene>
    <name evidence="6" type="ORF">DAPPUDRAFT_274784</name>
</gene>
<organism evidence="6 7">
    <name type="scientific">Daphnia pulex</name>
    <name type="common">Water flea</name>
    <dbReference type="NCBI Taxonomy" id="6669"/>
    <lineage>
        <taxon>Eukaryota</taxon>
        <taxon>Metazoa</taxon>
        <taxon>Ecdysozoa</taxon>
        <taxon>Arthropoda</taxon>
        <taxon>Crustacea</taxon>
        <taxon>Branchiopoda</taxon>
        <taxon>Diplostraca</taxon>
        <taxon>Cladocera</taxon>
        <taxon>Anomopoda</taxon>
        <taxon>Daphniidae</taxon>
        <taxon>Daphnia</taxon>
    </lineage>
</organism>
<reference evidence="6 7" key="1">
    <citation type="journal article" date="2011" name="Science">
        <title>The ecoresponsive genome of Daphnia pulex.</title>
        <authorList>
            <person name="Colbourne J.K."/>
            <person name="Pfrender M.E."/>
            <person name="Gilbert D."/>
            <person name="Thomas W.K."/>
            <person name="Tucker A."/>
            <person name="Oakley T.H."/>
            <person name="Tokishita S."/>
            <person name="Aerts A."/>
            <person name="Arnold G.J."/>
            <person name="Basu M.K."/>
            <person name="Bauer D.J."/>
            <person name="Caceres C.E."/>
            <person name="Carmel L."/>
            <person name="Casola C."/>
            <person name="Choi J.H."/>
            <person name="Detter J.C."/>
            <person name="Dong Q."/>
            <person name="Dusheyko S."/>
            <person name="Eads B.D."/>
            <person name="Frohlich T."/>
            <person name="Geiler-Samerotte K.A."/>
            <person name="Gerlach D."/>
            <person name="Hatcher P."/>
            <person name="Jogdeo S."/>
            <person name="Krijgsveld J."/>
            <person name="Kriventseva E.V."/>
            <person name="Kultz D."/>
            <person name="Laforsch C."/>
            <person name="Lindquist E."/>
            <person name="Lopez J."/>
            <person name="Manak J.R."/>
            <person name="Muller J."/>
            <person name="Pangilinan J."/>
            <person name="Patwardhan R.P."/>
            <person name="Pitluck S."/>
            <person name="Pritham E.J."/>
            <person name="Rechtsteiner A."/>
            <person name="Rho M."/>
            <person name="Rogozin I.B."/>
            <person name="Sakarya O."/>
            <person name="Salamov A."/>
            <person name="Schaack S."/>
            <person name="Shapiro H."/>
            <person name="Shiga Y."/>
            <person name="Skalitzky C."/>
            <person name="Smith Z."/>
            <person name="Souvorov A."/>
            <person name="Sung W."/>
            <person name="Tang Z."/>
            <person name="Tsuchiya D."/>
            <person name="Tu H."/>
            <person name="Vos H."/>
            <person name="Wang M."/>
            <person name="Wolf Y.I."/>
            <person name="Yamagata H."/>
            <person name="Yamada T."/>
            <person name="Ye Y."/>
            <person name="Shaw J.R."/>
            <person name="Andrews J."/>
            <person name="Crease T.J."/>
            <person name="Tang H."/>
            <person name="Lucas S.M."/>
            <person name="Robertson H.M."/>
            <person name="Bork P."/>
            <person name="Koonin E.V."/>
            <person name="Zdobnov E.M."/>
            <person name="Grigoriev I.V."/>
            <person name="Lynch M."/>
            <person name="Boore J.L."/>
        </authorList>
    </citation>
    <scope>NUCLEOTIDE SEQUENCE [LARGE SCALE GENOMIC DNA]</scope>
</reference>
<dbReference type="Pfam" id="PF00176">
    <property type="entry name" value="SNF2-rel_dom"/>
    <property type="match status" value="1"/>
</dbReference>
<dbReference type="InterPro" id="IPR027417">
    <property type="entry name" value="P-loop_NTPase"/>
</dbReference>
<keyword evidence="3" id="KW-0067">ATP-binding</keyword>
<proteinExistence type="predicted"/>
<dbReference type="HOGENOM" id="CLU_512517_0_0_1"/>
<evidence type="ECO:0000313" key="6">
    <source>
        <dbReference type="EMBL" id="EFX61023.1"/>
    </source>
</evidence>
<keyword evidence="1" id="KW-0547">Nucleotide-binding</keyword>
<keyword evidence="2" id="KW-0378">Hydrolase</keyword>
<dbReference type="OrthoDB" id="423559at2759"/>
<feature type="compositionally biased region" description="Basic and acidic residues" evidence="4">
    <location>
        <begin position="49"/>
        <end position="60"/>
    </location>
</feature>
<feature type="region of interest" description="Disordered" evidence="4">
    <location>
        <begin position="1"/>
        <end position="95"/>
    </location>
</feature>
<sequence length="532" mass="58953">RTPVRGKPLDTDTSEESDSSVEATPRVYREKTVRKAASSTESEDDSEEEVRNKITPRIRDQTIGSDVSTEEEVRVPRIKTPHVRDQIIDSDVSTEDEVEAIAPRLPSSSRIPSPQAIQRALLATSLERHDSGNDSNMDPFNATHEMSRKSANNRCLPPEPLVEEEEVPIQDLSNSILEVSSTVVSFSSPEVEGKEQDQSITELSSPEIARTLPVRLSAAEMTRMREDLERQKLLLKSSNLKSLPDGGERLREKIRKLTEQLETASKLGVNPPMRPVPVSSVASSEVQEDELRKQLQMKKWAMGNANSNDKERLRAEIGDMERRLIKLSIANATNAGSSSYGSKHLDFQNDMQNRQFAEKPKKTQLLPEAPRLTETQKKMFADNAGKELYKKTETGYISAAARREAVSITMDSLENLHRSLASCPKETDVESTPACLTVPLLAHQERALRWLLWRETQIPAGGILADDMGLGKTLTMIALIVKQKELDPAPPASSDIWLSKTVKIKRSSGTLVVCPASVVAPQQSSGKKHGKS</sequence>
<evidence type="ECO:0000256" key="3">
    <source>
        <dbReference type="ARBA" id="ARBA00022840"/>
    </source>
</evidence>
<dbReference type="STRING" id="6669.E9I4Q6"/>
<dbReference type="PANTHER" id="PTHR45626:SF22">
    <property type="entry name" value="DNA REPAIR PROTEIN RAD5"/>
    <property type="match status" value="1"/>
</dbReference>
<dbReference type="GO" id="GO:0005524">
    <property type="term" value="F:ATP binding"/>
    <property type="evidence" value="ECO:0007669"/>
    <property type="project" value="UniProtKB-KW"/>
</dbReference>
<evidence type="ECO:0000256" key="2">
    <source>
        <dbReference type="ARBA" id="ARBA00022801"/>
    </source>
</evidence>